<dbReference type="Proteomes" id="UP001607303">
    <property type="component" value="Unassembled WGS sequence"/>
</dbReference>
<feature type="transmembrane region" description="Helical" evidence="6">
    <location>
        <begin position="195"/>
        <end position="213"/>
    </location>
</feature>
<evidence type="ECO:0000256" key="2">
    <source>
        <dbReference type="ARBA" id="ARBA00022692"/>
    </source>
</evidence>
<feature type="compositionally biased region" description="Polar residues" evidence="5">
    <location>
        <begin position="119"/>
        <end position="139"/>
    </location>
</feature>
<dbReference type="PANTHER" id="PTHR24064">
    <property type="entry name" value="SOLUTE CARRIER FAMILY 22 MEMBER"/>
    <property type="match status" value="1"/>
</dbReference>
<keyword evidence="2 6" id="KW-0812">Transmembrane</keyword>
<evidence type="ECO:0000256" key="6">
    <source>
        <dbReference type="SAM" id="Phobius"/>
    </source>
</evidence>
<dbReference type="AlphaFoldDB" id="A0ABD2CAE0"/>
<feature type="region of interest" description="Disordered" evidence="5">
    <location>
        <begin position="100"/>
        <end position="139"/>
    </location>
</feature>
<dbReference type="InterPro" id="IPR036259">
    <property type="entry name" value="MFS_trans_sf"/>
</dbReference>
<proteinExistence type="predicted"/>
<dbReference type="GO" id="GO:0016020">
    <property type="term" value="C:membrane"/>
    <property type="evidence" value="ECO:0007669"/>
    <property type="project" value="UniProtKB-SubCell"/>
</dbReference>
<dbReference type="SUPFAM" id="SSF103473">
    <property type="entry name" value="MFS general substrate transporter"/>
    <property type="match status" value="1"/>
</dbReference>
<accession>A0ABD2CAE0</accession>
<comment type="caution">
    <text evidence="7">The sequence shown here is derived from an EMBL/GenBank/DDBJ whole genome shotgun (WGS) entry which is preliminary data.</text>
</comment>
<feature type="transmembrane region" description="Helical" evidence="6">
    <location>
        <begin position="346"/>
        <end position="367"/>
    </location>
</feature>
<reference evidence="7 8" key="1">
    <citation type="journal article" date="2024" name="Ann. Entomol. Soc. Am.">
        <title>Genomic analyses of the southern and eastern yellowjacket wasps (Hymenoptera: Vespidae) reveal evolutionary signatures of social life.</title>
        <authorList>
            <person name="Catto M.A."/>
            <person name="Caine P.B."/>
            <person name="Orr S.E."/>
            <person name="Hunt B.G."/>
            <person name="Goodisman M.A.D."/>
        </authorList>
    </citation>
    <scope>NUCLEOTIDE SEQUENCE [LARGE SCALE GENOMIC DNA]</scope>
    <source>
        <strain evidence="7">232</strain>
        <tissue evidence="7">Head and thorax</tissue>
    </source>
</reference>
<name>A0ABD2CAE0_VESMC</name>
<keyword evidence="3 6" id="KW-1133">Transmembrane helix</keyword>
<dbReference type="Gene3D" id="1.20.1250.20">
    <property type="entry name" value="MFS general substrate transporter like domains"/>
    <property type="match status" value="1"/>
</dbReference>
<dbReference type="InterPro" id="IPR005828">
    <property type="entry name" value="MFS_sugar_transport-like"/>
</dbReference>
<keyword evidence="4 6" id="KW-0472">Membrane</keyword>
<feature type="transmembrane region" description="Helical" evidence="6">
    <location>
        <begin position="320"/>
        <end position="340"/>
    </location>
</feature>
<dbReference type="EMBL" id="JAYRBN010000058">
    <property type="protein sequence ID" value="KAL2742018.1"/>
    <property type="molecule type" value="Genomic_DNA"/>
</dbReference>
<keyword evidence="8" id="KW-1185">Reference proteome</keyword>
<feature type="transmembrane region" description="Helical" evidence="6">
    <location>
        <begin position="225"/>
        <end position="244"/>
    </location>
</feature>
<evidence type="ECO:0000313" key="7">
    <source>
        <dbReference type="EMBL" id="KAL2742018.1"/>
    </source>
</evidence>
<evidence type="ECO:0000256" key="5">
    <source>
        <dbReference type="SAM" id="MobiDB-lite"/>
    </source>
</evidence>
<gene>
    <name evidence="7" type="ORF">V1477_009647</name>
</gene>
<dbReference type="Pfam" id="PF00083">
    <property type="entry name" value="Sugar_tr"/>
    <property type="match status" value="1"/>
</dbReference>
<protein>
    <submittedName>
        <fullName evidence="7">Solute carrier family 22 member 8-like isoform X2</fullName>
    </submittedName>
</protein>
<evidence type="ECO:0000256" key="4">
    <source>
        <dbReference type="ARBA" id="ARBA00023136"/>
    </source>
</evidence>
<evidence type="ECO:0000256" key="1">
    <source>
        <dbReference type="ARBA" id="ARBA00004141"/>
    </source>
</evidence>
<evidence type="ECO:0000313" key="8">
    <source>
        <dbReference type="Proteomes" id="UP001607303"/>
    </source>
</evidence>
<sequence>MALERIAKYNGCCTRIRRENVIEPEPVAKENPTPVKPERKSRVSSVDLKKPKTLEMTTQDEVMKLLNTPDSHQQKEQCMRIKEPKSSTVIVQVPTKRISSTNVELRKENDVENEMKNPPSCSTNNRRSKRSSQSVYDQKVSSKIDEEIVVLRNPRKLQEANDNEIKMDENVGHESKKIKSKTLQKLFKRSLTRKYSLVMVLQFSSSMACYLLASLLPNFNVNRHVTFALGGALEIATYTFIYFVLSRYGRRVPLSIYQSTTGVILIILSILIILIDSSLAWKDLMETIILLFGKVTVISTIAITYLYAVELFPTVVRGTCLGLCTIFAEVGSLSIQVLSLEKYVPINISLAIVGVLSLISGILAIILPETLNKILPDTIEDIEQMFVKRRDQKNDEEIVNEDKNIAKDDLTEREILREKLFSEDWVDAGNGILVNFSENKNADCTRSRPL</sequence>
<organism evidence="7 8">
    <name type="scientific">Vespula maculifrons</name>
    <name type="common">Eastern yellow jacket</name>
    <name type="synonym">Wasp</name>
    <dbReference type="NCBI Taxonomy" id="7453"/>
    <lineage>
        <taxon>Eukaryota</taxon>
        <taxon>Metazoa</taxon>
        <taxon>Ecdysozoa</taxon>
        <taxon>Arthropoda</taxon>
        <taxon>Hexapoda</taxon>
        <taxon>Insecta</taxon>
        <taxon>Pterygota</taxon>
        <taxon>Neoptera</taxon>
        <taxon>Endopterygota</taxon>
        <taxon>Hymenoptera</taxon>
        <taxon>Apocrita</taxon>
        <taxon>Aculeata</taxon>
        <taxon>Vespoidea</taxon>
        <taxon>Vespidae</taxon>
        <taxon>Vespinae</taxon>
        <taxon>Vespula</taxon>
    </lineage>
</organism>
<feature type="transmembrane region" description="Helical" evidence="6">
    <location>
        <begin position="287"/>
        <end position="308"/>
    </location>
</feature>
<feature type="region of interest" description="Disordered" evidence="5">
    <location>
        <begin position="24"/>
        <end position="46"/>
    </location>
</feature>
<feature type="compositionally biased region" description="Basic and acidic residues" evidence="5">
    <location>
        <begin position="104"/>
        <end position="115"/>
    </location>
</feature>
<evidence type="ECO:0000256" key="3">
    <source>
        <dbReference type="ARBA" id="ARBA00022989"/>
    </source>
</evidence>
<feature type="compositionally biased region" description="Basic and acidic residues" evidence="5">
    <location>
        <begin position="36"/>
        <end position="46"/>
    </location>
</feature>
<comment type="subcellular location">
    <subcellularLocation>
        <location evidence="1">Membrane</location>
        <topology evidence="1">Multi-pass membrane protein</topology>
    </subcellularLocation>
</comment>
<feature type="transmembrane region" description="Helical" evidence="6">
    <location>
        <begin position="256"/>
        <end position="275"/>
    </location>
</feature>